<organism evidence="1 2">
    <name type="scientific">Naganishia vaughanmartiniae</name>
    <dbReference type="NCBI Taxonomy" id="1424756"/>
    <lineage>
        <taxon>Eukaryota</taxon>
        <taxon>Fungi</taxon>
        <taxon>Dikarya</taxon>
        <taxon>Basidiomycota</taxon>
        <taxon>Agaricomycotina</taxon>
        <taxon>Tremellomycetes</taxon>
        <taxon>Filobasidiales</taxon>
        <taxon>Filobasidiaceae</taxon>
        <taxon>Naganishia</taxon>
    </lineage>
</organism>
<name>A0ACC2XIT5_9TREE</name>
<sequence length="820" mass="89467">MNRPTLFIDTAGHPVPPSQGNDNNIVPMSQPVHSDQHQVAPTSAAGSIQLQGQRSTPVEMKSFEFPGTEVSFTHAMVTPGRVEYMHDGFSFTAEGQPFLWTNPTTWKPSDKGKKHDATPDLQQPRSTSTFSNSFQHASHPTPISDNSSNLALSLRNSRAGVKDGPHDSTSGLYDPSWNWNHKRADTGGLDSYQNETFTSHLPTVIPPVSTNQVSVTREPSTTRTTLSLSPFSVKDPTQVWLGKASAAHPGQSQIRTLPHTSHGTSNVTQGRQDVHPDRLPLLKPSNPAGSDQGQTYTDAFEMQQDTLANVVKARSLQSTPFVGSAGGQIQPELQLAQYGKQYQVNASSVYNQLYRQSQHAVHSSTFPASVSDLGKERHDNSGQLHGQQIFPARRSVHYEHHVPHVVSPPQLQYPTMATPSYTPQPHHQSSIYQPPNGHNSKQQTISTAPAYRPSITTNSHGGTVPSAFNVPQVTPHAPGQQALVNSRHMPEPNILQRRDASLVDPGLQPAGINEWAAIHKKDSSNRLLTKAEIEQIASLRPSYLEPSQPPNASWSMASHEAHFRTDDDVQYFGSNLPSQDRGHRSRTSGLHRPEQTIGPEQHLSAWLTTKPRPIATLSGTLQPITSDMRNTSSDGAKKMKSKKRAVTSSDQGSKPKQRKLRHHASSNSAAAKSQATNQSLNPLSSLTQSSTQSSTGQSSLENVQKTLKKSRKRDLARNPETSFQPPQPAEPTIGHEPSVSDTQPTQALDDLQPKLLEQPAPSRDATAHPSTMRMCDQISRHGYDLRTGPRSSRFPQHTSNANVGKSGSQSSEGGSSESEE</sequence>
<protein>
    <submittedName>
        <fullName evidence="1">Uncharacterized protein</fullName>
    </submittedName>
</protein>
<gene>
    <name evidence="1" type="ORF">QFC22_001370</name>
</gene>
<reference evidence="1" key="1">
    <citation type="submission" date="2023-04" db="EMBL/GenBank/DDBJ databases">
        <title>Draft Genome sequencing of Naganishia species isolated from polar environments using Oxford Nanopore Technology.</title>
        <authorList>
            <person name="Leo P."/>
            <person name="Venkateswaran K."/>
        </authorList>
    </citation>
    <scope>NUCLEOTIDE SEQUENCE</scope>
    <source>
        <strain evidence="1">MNA-CCFEE 5425</strain>
    </source>
</reference>
<comment type="caution">
    <text evidence="1">The sequence shown here is derived from an EMBL/GenBank/DDBJ whole genome shotgun (WGS) entry which is preliminary data.</text>
</comment>
<proteinExistence type="predicted"/>
<evidence type="ECO:0000313" key="1">
    <source>
        <dbReference type="EMBL" id="KAJ9123177.1"/>
    </source>
</evidence>
<dbReference type="EMBL" id="JASBWU010000003">
    <property type="protein sequence ID" value="KAJ9123177.1"/>
    <property type="molecule type" value="Genomic_DNA"/>
</dbReference>
<accession>A0ACC2XIT5</accession>
<evidence type="ECO:0000313" key="2">
    <source>
        <dbReference type="Proteomes" id="UP001243375"/>
    </source>
</evidence>
<dbReference type="Proteomes" id="UP001243375">
    <property type="component" value="Unassembled WGS sequence"/>
</dbReference>
<keyword evidence="2" id="KW-1185">Reference proteome</keyword>